<protein>
    <recommendedName>
        <fullName evidence="1">PhnB-like domain-containing protein</fullName>
    </recommendedName>
</protein>
<dbReference type="CDD" id="cd06588">
    <property type="entry name" value="PhnB_like"/>
    <property type="match status" value="1"/>
</dbReference>
<evidence type="ECO:0000313" key="2">
    <source>
        <dbReference type="EMBL" id="KIS04286.1"/>
    </source>
</evidence>
<dbReference type="EMBL" id="AWTT01000001">
    <property type="protein sequence ID" value="KIS04286.1"/>
    <property type="molecule type" value="Genomic_DNA"/>
</dbReference>
<feature type="domain" description="PhnB-like" evidence="1">
    <location>
        <begin position="9"/>
        <end position="142"/>
    </location>
</feature>
<evidence type="ECO:0000259" key="1">
    <source>
        <dbReference type="Pfam" id="PF06983"/>
    </source>
</evidence>
<dbReference type="InterPro" id="IPR028973">
    <property type="entry name" value="PhnB-like"/>
</dbReference>
<dbReference type="InterPro" id="IPR029068">
    <property type="entry name" value="Glyas_Bleomycin-R_OHBP_Dase"/>
</dbReference>
<organism evidence="2 3">
    <name type="scientific">Paucilactobacillus wasatchensis</name>
    <dbReference type="NCBI Taxonomy" id="1335616"/>
    <lineage>
        <taxon>Bacteria</taxon>
        <taxon>Bacillati</taxon>
        <taxon>Bacillota</taxon>
        <taxon>Bacilli</taxon>
        <taxon>Lactobacillales</taxon>
        <taxon>Lactobacillaceae</taxon>
        <taxon>Paucilactobacillus</taxon>
    </lineage>
</organism>
<dbReference type="Pfam" id="PF06983">
    <property type="entry name" value="3-dmu-9_3-mt"/>
    <property type="match status" value="1"/>
</dbReference>
<dbReference type="OrthoDB" id="9795306at2"/>
<gene>
    <name evidence="2" type="ORF">WDC_0023</name>
</gene>
<sequence>MSKSSALYPYLTFTDTKAALDYYKIVFQAQDIQRLPVTSEAAAAMNVPANVNPADLTMHAVFTILGVWLYASDNFNQDDKLTNSTRLLIDIDSKDQAKLAEATQLYEKLSQDPSIRVIMPLADQGWGTKLSMLTDKFGITWMLQLR</sequence>
<name>A0A0D1AC88_9LACO</name>
<dbReference type="Gene3D" id="3.10.180.10">
    <property type="entry name" value="2,3-Dihydroxybiphenyl 1,2-Dioxygenase, domain 1"/>
    <property type="match status" value="1"/>
</dbReference>
<keyword evidence="3" id="KW-1185">Reference proteome</keyword>
<dbReference type="PANTHER" id="PTHR33990">
    <property type="entry name" value="PROTEIN YJDN-RELATED"/>
    <property type="match status" value="1"/>
</dbReference>
<reference evidence="2 3" key="1">
    <citation type="submission" date="2013-08" db="EMBL/GenBank/DDBJ databases">
        <title>Lactobacillus wasatchii sp. WDC04, a late gas producing bacteria isolated from aged chedder cheese.</title>
        <authorList>
            <person name="Oberg C.J."/>
            <person name="Culumber M."/>
            <person name="McMahon D.J."/>
            <person name="Broadbent J.R."/>
            <person name="Oberg T.S."/>
            <person name="Ortaki F."/>
        </authorList>
    </citation>
    <scope>NUCLEOTIDE SEQUENCE [LARGE SCALE GENOMIC DNA]</scope>
    <source>
        <strain evidence="2 3">WDC04</strain>
    </source>
</reference>
<dbReference type="SUPFAM" id="SSF54593">
    <property type="entry name" value="Glyoxalase/Bleomycin resistance protein/Dihydroxybiphenyl dioxygenase"/>
    <property type="match status" value="1"/>
</dbReference>
<dbReference type="PANTHER" id="PTHR33990:SF5">
    <property type="entry name" value="PHNB-LIKE DOMAIN-CONTAINING PROTEIN"/>
    <property type="match status" value="1"/>
</dbReference>
<accession>A0A0D1AC88</accession>
<comment type="caution">
    <text evidence="2">The sequence shown here is derived from an EMBL/GenBank/DDBJ whole genome shotgun (WGS) entry which is preliminary data.</text>
</comment>
<dbReference type="PATRIC" id="fig|1335616.4.peg.23"/>
<proteinExistence type="predicted"/>
<evidence type="ECO:0000313" key="3">
    <source>
        <dbReference type="Proteomes" id="UP000032279"/>
    </source>
</evidence>
<dbReference type="STRING" id="1335616.WDC_0023"/>
<dbReference type="RefSeq" id="WP_044009780.1">
    <property type="nucleotide sequence ID" value="NZ_AWTT01000001.1"/>
</dbReference>
<dbReference type="AlphaFoldDB" id="A0A0D1AC88"/>
<dbReference type="Proteomes" id="UP000032279">
    <property type="component" value="Unassembled WGS sequence"/>
</dbReference>